<gene>
    <name evidence="2" type="ORF">OIK40_09970</name>
</gene>
<dbReference type="PANTHER" id="PTHR46825:SF9">
    <property type="entry name" value="BETA-LACTAMASE-RELATED DOMAIN-CONTAINING PROTEIN"/>
    <property type="match status" value="1"/>
</dbReference>
<dbReference type="InterPro" id="IPR050491">
    <property type="entry name" value="AmpC-like"/>
</dbReference>
<proteinExistence type="predicted"/>
<protein>
    <submittedName>
        <fullName evidence="2">Serine hydrolase</fullName>
    </submittedName>
</protein>
<evidence type="ECO:0000313" key="3">
    <source>
        <dbReference type="Proteomes" id="UP001216558"/>
    </source>
</evidence>
<evidence type="ECO:0000259" key="1">
    <source>
        <dbReference type="Pfam" id="PF00144"/>
    </source>
</evidence>
<evidence type="ECO:0000313" key="2">
    <source>
        <dbReference type="EMBL" id="MDC8754964.1"/>
    </source>
</evidence>
<dbReference type="GO" id="GO:0016787">
    <property type="term" value="F:hydrolase activity"/>
    <property type="evidence" value="ECO:0007669"/>
    <property type="project" value="UniProtKB-KW"/>
</dbReference>
<sequence>MADAARATPVDHQRTIHKASELEARIAATGFSGVAAVASEGELIFTSVQGLANRETGEPITVKTRFALASVPKMITAIAIMQLVEDGKVSLDDPIGKHLPDYPNRTIREDATVRHLMKMRSGLGDYLGSEHDRALKAGKLNRLSDYLPLFQDDPLAFAPGTGFEYSNAGYILLGRIIEVRSGQSYFSYIDENILRPARMDSTMLAEAVDVRPGIAVGYRVEGLEGIAESEADLAGRKLVPNTQVVAGPATSAGGGYSTVGDFARLAHSLRTEQLLRWDSLAEILGDRFGEGVAPGGLAGGAPGVTALFRLLPDGRTIVAMGNKDVPSAIEIGRMIETHLKEGSSTDS</sequence>
<keyword evidence="3" id="KW-1185">Reference proteome</keyword>
<dbReference type="InterPro" id="IPR001466">
    <property type="entry name" value="Beta-lactam-related"/>
</dbReference>
<dbReference type="Pfam" id="PF00144">
    <property type="entry name" value="Beta-lactamase"/>
    <property type="match status" value="1"/>
</dbReference>
<dbReference type="Gene3D" id="3.40.710.10">
    <property type="entry name" value="DD-peptidase/beta-lactamase superfamily"/>
    <property type="match status" value="1"/>
</dbReference>
<dbReference type="Proteomes" id="UP001216558">
    <property type="component" value="Unassembled WGS sequence"/>
</dbReference>
<organism evidence="2 3">
    <name type="scientific">Erythrobacter fulvus</name>
    <dbReference type="NCBI Taxonomy" id="2987523"/>
    <lineage>
        <taxon>Bacteria</taxon>
        <taxon>Pseudomonadati</taxon>
        <taxon>Pseudomonadota</taxon>
        <taxon>Alphaproteobacteria</taxon>
        <taxon>Sphingomonadales</taxon>
        <taxon>Erythrobacteraceae</taxon>
        <taxon>Erythrobacter/Porphyrobacter group</taxon>
        <taxon>Erythrobacter</taxon>
    </lineage>
</organism>
<dbReference type="EMBL" id="JAQQXQ010000007">
    <property type="protein sequence ID" value="MDC8754964.1"/>
    <property type="molecule type" value="Genomic_DNA"/>
</dbReference>
<feature type="domain" description="Beta-lactamase-related" evidence="1">
    <location>
        <begin position="24"/>
        <end position="276"/>
    </location>
</feature>
<keyword evidence="2" id="KW-0378">Hydrolase</keyword>
<name>A0ABT5JR11_9SPHN</name>
<comment type="caution">
    <text evidence="2">The sequence shown here is derived from an EMBL/GenBank/DDBJ whole genome shotgun (WGS) entry which is preliminary data.</text>
</comment>
<dbReference type="SUPFAM" id="SSF56601">
    <property type="entry name" value="beta-lactamase/transpeptidase-like"/>
    <property type="match status" value="1"/>
</dbReference>
<reference evidence="2 3" key="1">
    <citation type="submission" date="2022-10" db="EMBL/GenBank/DDBJ databases">
        <title>Erythrobacter sp. sf7 Genome sequencing.</title>
        <authorList>
            <person name="Park S."/>
        </authorList>
    </citation>
    <scope>NUCLEOTIDE SEQUENCE [LARGE SCALE GENOMIC DNA]</scope>
    <source>
        <strain evidence="3">sf7</strain>
    </source>
</reference>
<accession>A0ABT5JR11</accession>
<dbReference type="PANTHER" id="PTHR46825">
    <property type="entry name" value="D-ALANYL-D-ALANINE-CARBOXYPEPTIDASE/ENDOPEPTIDASE AMPH"/>
    <property type="match status" value="1"/>
</dbReference>
<dbReference type="InterPro" id="IPR012338">
    <property type="entry name" value="Beta-lactam/transpept-like"/>
</dbReference>